<dbReference type="SUPFAM" id="SSF51366">
    <property type="entry name" value="Ribulose-phoshate binding barrel"/>
    <property type="match status" value="1"/>
</dbReference>
<dbReference type="EMBL" id="AGBZ02000001">
    <property type="protein sequence ID" value="KAI92973.1"/>
    <property type="molecule type" value="Genomic_DNA"/>
</dbReference>
<dbReference type="CDD" id="cd00429">
    <property type="entry name" value="RPE"/>
    <property type="match status" value="1"/>
</dbReference>
<dbReference type="GO" id="GO:0046872">
    <property type="term" value="F:metal ion binding"/>
    <property type="evidence" value="ECO:0007669"/>
    <property type="project" value="UniProtKB-KW"/>
</dbReference>
<dbReference type="Pfam" id="PF00834">
    <property type="entry name" value="Ribul_P_3_epim"/>
    <property type="match status" value="1"/>
</dbReference>
<evidence type="ECO:0000313" key="4">
    <source>
        <dbReference type="Proteomes" id="UP000004057"/>
    </source>
</evidence>
<gene>
    <name evidence="3" type="ORF">SPM_003090</name>
</gene>
<keyword evidence="2" id="KW-0413">Isomerase</keyword>
<dbReference type="NCBIfam" id="NF004076">
    <property type="entry name" value="PRK05581.1-4"/>
    <property type="match status" value="1"/>
</dbReference>
<accession>A0AAI9T3X8</accession>
<dbReference type="Gene3D" id="3.20.20.70">
    <property type="entry name" value="Aldolase class I"/>
    <property type="match status" value="1"/>
</dbReference>
<dbReference type="AlphaFoldDB" id="A0AAI9T3X8"/>
<sequence length="222" mass="25436">MNKTVLLTPSIYCGDTANLSDEVRKLQAVGINWIHFDVMDGHFVSNYGLGPKELNDLKNHYPNLTIDVHIMAMNIMNLLPLFIKADYLTFHWNSIKNRGEGENIILAIKQYHFKVGIALDLDNDINEIAPLLASINLVTLMAIKPGFTGQQFEPLVWKKIKTISVWKQQFPHLLFQIDGGVRWNNIQQLITSELDLIVVGSLLFQEQDYQKVIDNINKTKKY</sequence>
<evidence type="ECO:0000256" key="1">
    <source>
        <dbReference type="ARBA" id="ARBA00022723"/>
    </source>
</evidence>
<evidence type="ECO:0000313" key="3">
    <source>
        <dbReference type="EMBL" id="KAI92973.1"/>
    </source>
</evidence>
<proteinExistence type="predicted"/>
<dbReference type="GO" id="GO:0005975">
    <property type="term" value="P:carbohydrate metabolic process"/>
    <property type="evidence" value="ECO:0007669"/>
    <property type="project" value="InterPro"/>
</dbReference>
<keyword evidence="1" id="KW-0479">Metal-binding</keyword>
<protein>
    <submittedName>
        <fullName evidence="3">Ribulose-phosphate 3-epimerase</fullName>
    </submittedName>
</protein>
<evidence type="ECO:0000256" key="2">
    <source>
        <dbReference type="ARBA" id="ARBA00023235"/>
    </source>
</evidence>
<dbReference type="GO" id="GO:0016857">
    <property type="term" value="F:racemase and epimerase activity, acting on carbohydrates and derivatives"/>
    <property type="evidence" value="ECO:0007669"/>
    <property type="project" value="InterPro"/>
</dbReference>
<dbReference type="PANTHER" id="PTHR11749">
    <property type="entry name" value="RIBULOSE-5-PHOSPHATE-3-EPIMERASE"/>
    <property type="match status" value="1"/>
</dbReference>
<name>A0AAI9T3X8_SPIME</name>
<reference evidence="3 4" key="1">
    <citation type="journal article" date="2012" name="J. Proteome Res.">
        <title>Application of Spiroplasma melliferum proteogenomic profiling for the discovery of virulence factors and pathogenicity mechanisms in host-associated spiroplasmas.</title>
        <authorList>
            <person name="Alexeev D."/>
            <person name="Kostrjukova E."/>
            <person name="Aliper A."/>
            <person name="Popenko A."/>
            <person name="Bazaleev N."/>
            <person name="Tyakht A."/>
            <person name="Selezneva O."/>
            <person name="Akopian T."/>
            <person name="Prichodko E."/>
            <person name="Kondratov I."/>
            <person name="Chukin M."/>
            <person name="Demina I."/>
            <person name="Galyamina M."/>
            <person name="Kamashev D."/>
            <person name="Vanyushkina A."/>
            <person name="Ladygina V."/>
            <person name="Levitskii S."/>
            <person name="Lazarev V."/>
            <person name="Govorun V."/>
        </authorList>
    </citation>
    <scope>NUCLEOTIDE SEQUENCE [LARGE SCALE GENOMIC DNA]</scope>
    <source>
        <strain evidence="3 4">KC3</strain>
    </source>
</reference>
<dbReference type="RefSeq" id="WP_004028144.1">
    <property type="nucleotide sequence ID" value="NZ_AGBZ02000001.1"/>
</dbReference>
<dbReference type="InterPro" id="IPR013785">
    <property type="entry name" value="Aldolase_TIM"/>
</dbReference>
<comment type="caution">
    <text evidence="3">The sequence shown here is derived from an EMBL/GenBank/DDBJ whole genome shotgun (WGS) entry which is preliminary data.</text>
</comment>
<organism evidence="3 4">
    <name type="scientific">Spiroplasma melliferum KC3</name>
    <dbReference type="NCBI Taxonomy" id="570509"/>
    <lineage>
        <taxon>Bacteria</taxon>
        <taxon>Bacillati</taxon>
        <taxon>Mycoplasmatota</taxon>
        <taxon>Mollicutes</taxon>
        <taxon>Entomoplasmatales</taxon>
        <taxon>Spiroplasmataceae</taxon>
        <taxon>Spiroplasma</taxon>
    </lineage>
</organism>
<dbReference type="InterPro" id="IPR011060">
    <property type="entry name" value="RibuloseP-bd_barrel"/>
</dbReference>
<dbReference type="Proteomes" id="UP000004057">
    <property type="component" value="Unassembled WGS sequence"/>
</dbReference>
<dbReference type="InterPro" id="IPR000056">
    <property type="entry name" value="Ribul_P_3_epim-like"/>
</dbReference>